<proteinExistence type="predicted"/>
<organism evidence="2 3">
    <name type="scientific">Guyanagaster necrorhizus</name>
    <dbReference type="NCBI Taxonomy" id="856835"/>
    <lineage>
        <taxon>Eukaryota</taxon>
        <taxon>Fungi</taxon>
        <taxon>Dikarya</taxon>
        <taxon>Basidiomycota</taxon>
        <taxon>Agaricomycotina</taxon>
        <taxon>Agaricomycetes</taxon>
        <taxon>Agaricomycetidae</taxon>
        <taxon>Agaricales</taxon>
        <taxon>Marasmiineae</taxon>
        <taxon>Physalacriaceae</taxon>
        <taxon>Guyanagaster</taxon>
    </lineage>
</organism>
<dbReference type="EMBL" id="MU250574">
    <property type="protein sequence ID" value="KAG7440247.1"/>
    <property type="molecule type" value="Genomic_DNA"/>
</dbReference>
<sequence length="102" mass="11360">MTFSAAVFDSQRASPNEIPNILRRIPGTFYVLLHMRQDTELHSTEWRYGLPQVILPARYLDSKGTLCTGAAQNGARRITIDHLLVSGVATFVGLIATFHSFI</sequence>
<accession>A0A9P7VGQ3</accession>
<dbReference type="Proteomes" id="UP000812287">
    <property type="component" value="Unassembled WGS sequence"/>
</dbReference>
<keyword evidence="1" id="KW-1133">Transmembrane helix</keyword>
<evidence type="ECO:0000313" key="3">
    <source>
        <dbReference type="Proteomes" id="UP000812287"/>
    </source>
</evidence>
<keyword evidence="3" id="KW-1185">Reference proteome</keyword>
<feature type="transmembrane region" description="Helical" evidence="1">
    <location>
        <begin position="83"/>
        <end position="101"/>
    </location>
</feature>
<dbReference type="RefSeq" id="XP_043033747.1">
    <property type="nucleotide sequence ID" value="XM_043177986.1"/>
</dbReference>
<evidence type="ECO:0000313" key="2">
    <source>
        <dbReference type="EMBL" id="KAG7440247.1"/>
    </source>
</evidence>
<keyword evidence="1" id="KW-0472">Membrane</keyword>
<reference evidence="2" key="1">
    <citation type="submission" date="2020-11" db="EMBL/GenBank/DDBJ databases">
        <title>Adaptations for nitrogen fixation in a non-lichenized fungal sporocarp promotes dispersal by wood-feeding termites.</title>
        <authorList>
            <consortium name="DOE Joint Genome Institute"/>
            <person name="Koch R.A."/>
            <person name="Yoon G."/>
            <person name="Arayal U."/>
            <person name="Lail K."/>
            <person name="Amirebrahimi M."/>
            <person name="Labutti K."/>
            <person name="Lipzen A."/>
            <person name="Riley R."/>
            <person name="Barry K."/>
            <person name="Henrissat B."/>
            <person name="Grigoriev I.V."/>
            <person name="Herr J.R."/>
            <person name="Aime M.C."/>
        </authorList>
    </citation>
    <scope>NUCLEOTIDE SEQUENCE</scope>
    <source>
        <strain evidence="2">MCA 3950</strain>
    </source>
</reference>
<comment type="caution">
    <text evidence="2">The sequence shown here is derived from an EMBL/GenBank/DDBJ whole genome shotgun (WGS) entry which is preliminary data.</text>
</comment>
<evidence type="ECO:0000256" key="1">
    <source>
        <dbReference type="SAM" id="Phobius"/>
    </source>
</evidence>
<name>A0A9P7VGQ3_9AGAR</name>
<keyword evidence="1" id="KW-0812">Transmembrane</keyword>
<dbReference type="AlphaFoldDB" id="A0A9P7VGQ3"/>
<gene>
    <name evidence="2" type="ORF">BT62DRAFT_1012899</name>
</gene>
<protein>
    <submittedName>
        <fullName evidence="2">Uncharacterized protein</fullName>
    </submittedName>
</protein>
<dbReference type="GeneID" id="66100273"/>